<protein>
    <submittedName>
        <fullName evidence="2">Uncharacterized protein</fullName>
    </submittedName>
</protein>
<dbReference type="Proteomes" id="UP000243499">
    <property type="component" value="Chromosome 1"/>
</dbReference>
<accession>A0A2T8KYH8</accession>
<organism evidence="2">
    <name type="scientific">Panicum hallii</name>
    <dbReference type="NCBI Taxonomy" id="206008"/>
    <lineage>
        <taxon>Eukaryota</taxon>
        <taxon>Viridiplantae</taxon>
        <taxon>Streptophyta</taxon>
        <taxon>Embryophyta</taxon>
        <taxon>Tracheophyta</taxon>
        <taxon>Spermatophyta</taxon>
        <taxon>Magnoliopsida</taxon>
        <taxon>Liliopsida</taxon>
        <taxon>Poales</taxon>
        <taxon>Poaceae</taxon>
        <taxon>PACMAD clade</taxon>
        <taxon>Panicoideae</taxon>
        <taxon>Panicodae</taxon>
        <taxon>Paniceae</taxon>
        <taxon>Panicinae</taxon>
        <taxon>Panicum</taxon>
        <taxon>Panicum sect. Panicum</taxon>
    </lineage>
</organism>
<sequence length="81" mass="8996">MGNTRVIDAAYGPREVQSKGQQGNNKEAFTVPNALHRCGQRLSREPEHSDTLQPTGDPWGLYMFLCHVFPSPLSTTVIVEL</sequence>
<dbReference type="Gramene" id="PVH67237">
    <property type="protein sequence ID" value="PVH67237"/>
    <property type="gene ID" value="PAHAL_1G458000"/>
</dbReference>
<dbReference type="AlphaFoldDB" id="A0A2T8KYH8"/>
<proteinExistence type="predicted"/>
<name>A0A2T8KYH8_9POAL</name>
<dbReference type="EMBL" id="CM008046">
    <property type="protein sequence ID" value="PVH67237.1"/>
    <property type="molecule type" value="Genomic_DNA"/>
</dbReference>
<evidence type="ECO:0000313" key="2">
    <source>
        <dbReference type="EMBL" id="PVH67237.1"/>
    </source>
</evidence>
<evidence type="ECO:0000256" key="1">
    <source>
        <dbReference type="SAM" id="MobiDB-lite"/>
    </source>
</evidence>
<reference evidence="2" key="1">
    <citation type="submission" date="2018-04" db="EMBL/GenBank/DDBJ databases">
        <title>WGS assembly of Panicum hallii.</title>
        <authorList>
            <person name="Lovell J."/>
            <person name="Jenkins J."/>
            <person name="Lowry D."/>
            <person name="Mamidi S."/>
            <person name="Sreedasyam A."/>
            <person name="Weng X."/>
            <person name="Barry K."/>
            <person name="Bonette J."/>
            <person name="Campitelli B."/>
            <person name="Daum C."/>
            <person name="Gordon S."/>
            <person name="Gould B."/>
            <person name="Lipzen A."/>
            <person name="Macqueen A."/>
            <person name="Palacio-Mejia J."/>
            <person name="Plott C."/>
            <person name="Shakirov E."/>
            <person name="Shu S."/>
            <person name="Yoshinaga Y."/>
            <person name="Zane M."/>
            <person name="Rokhsar D."/>
            <person name="Grimwood J."/>
            <person name="Schmutz J."/>
            <person name="Juenger T."/>
        </authorList>
    </citation>
    <scope>NUCLEOTIDE SEQUENCE [LARGE SCALE GENOMIC DNA]</scope>
    <source>
        <strain evidence="2">FIL2</strain>
    </source>
</reference>
<gene>
    <name evidence="2" type="ORF">PAHAL_1G458000</name>
</gene>
<feature type="compositionally biased region" description="Polar residues" evidence="1">
    <location>
        <begin position="18"/>
        <end position="27"/>
    </location>
</feature>
<feature type="region of interest" description="Disordered" evidence="1">
    <location>
        <begin position="1"/>
        <end position="32"/>
    </location>
</feature>